<accession>A0ABP4RMS2</accession>
<dbReference type="PANTHER" id="PTHR44068:SF11">
    <property type="entry name" value="GERANYL DIPHOSPHATE 2-C-METHYLTRANSFERASE"/>
    <property type="match status" value="1"/>
</dbReference>
<name>A0ABP4RMS2_9ACTN</name>
<protein>
    <recommendedName>
        <fullName evidence="1">Methyltransferase domain-containing protein</fullName>
    </recommendedName>
</protein>
<dbReference type="Pfam" id="PF13649">
    <property type="entry name" value="Methyltransf_25"/>
    <property type="match status" value="1"/>
</dbReference>
<dbReference type="CDD" id="cd02440">
    <property type="entry name" value="AdoMet_MTases"/>
    <property type="match status" value="1"/>
</dbReference>
<comment type="caution">
    <text evidence="2">The sequence shown here is derived from an EMBL/GenBank/DDBJ whole genome shotgun (WGS) entry which is preliminary data.</text>
</comment>
<organism evidence="2 3">
    <name type="scientific">Nonomuraea maheshkhaliensis</name>
    <dbReference type="NCBI Taxonomy" id="419590"/>
    <lineage>
        <taxon>Bacteria</taxon>
        <taxon>Bacillati</taxon>
        <taxon>Actinomycetota</taxon>
        <taxon>Actinomycetes</taxon>
        <taxon>Streptosporangiales</taxon>
        <taxon>Streptosporangiaceae</taxon>
        <taxon>Nonomuraea</taxon>
    </lineage>
</organism>
<dbReference type="EMBL" id="BAAAMU010000052">
    <property type="protein sequence ID" value="GAA1655500.1"/>
    <property type="molecule type" value="Genomic_DNA"/>
</dbReference>
<evidence type="ECO:0000259" key="1">
    <source>
        <dbReference type="Pfam" id="PF13649"/>
    </source>
</evidence>
<dbReference type="InterPro" id="IPR029063">
    <property type="entry name" value="SAM-dependent_MTases_sf"/>
</dbReference>
<dbReference type="InterPro" id="IPR050447">
    <property type="entry name" value="Erg6_SMT_methyltransf"/>
</dbReference>
<reference evidence="3" key="1">
    <citation type="journal article" date="2019" name="Int. J. Syst. Evol. Microbiol.">
        <title>The Global Catalogue of Microorganisms (GCM) 10K type strain sequencing project: providing services to taxonomists for standard genome sequencing and annotation.</title>
        <authorList>
            <consortium name="The Broad Institute Genomics Platform"/>
            <consortium name="The Broad Institute Genome Sequencing Center for Infectious Disease"/>
            <person name="Wu L."/>
            <person name="Ma J."/>
        </authorList>
    </citation>
    <scope>NUCLEOTIDE SEQUENCE [LARGE SCALE GENOMIC DNA]</scope>
    <source>
        <strain evidence="3">JCM 13929</strain>
    </source>
</reference>
<sequence>MTSFNPENTSLIAQHEARLRYLEPMTVNLADHLGPVADGARILDLCCGIGEPALYLARTHPKATVVGVDSDPASLELAEDRARVARLANVSFEKMDMHDLSFATASFDGAVSRLGALLFGDMDHGAAELARVLRPRAGYAFAMWSDAADNPYTRCGIAVAEAVAGSLEAAGLPDIRERVRSRASADVLSAGLRRAGFASAYTQVTDYMIDVPDFDTVWDYCTTSGPLDDFYAGLDDEALDQARRIVAEQAGARNGTGWRLWFRHRSMYGRR</sequence>
<feature type="domain" description="Methyltransferase" evidence="1">
    <location>
        <begin position="42"/>
        <end position="135"/>
    </location>
</feature>
<keyword evidence="3" id="KW-1185">Reference proteome</keyword>
<proteinExistence type="predicted"/>
<dbReference type="RefSeq" id="WP_346109987.1">
    <property type="nucleotide sequence ID" value="NZ_BAAAMU010000052.1"/>
</dbReference>
<evidence type="ECO:0000313" key="2">
    <source>
        <dbReference type="EMBL" id="GAA1655500.1"/>
    </source>
</evidence>
<dbReference type="PANTHER" id="PTHR44068">
    <property type="entry name" value="ZGC:194242"/>
    <property type="match status" value="1"/>
</dbReference>
<dbReference type="Gene3D" id="3.40.50.150">
    <property type="entry name" value="Vaccinia Virus protein VP39"/>
    <property type="match status" value="1"/>
</dbReference>
<gene>
    <name evidence="2" type="ORF">GCM10009733_061210</name>
</gene>
<dbReference type="InterPro" id="IPR041698">
    <property type="entry name" value="Methyltransf_25"/>
</dbReference>
<dbReference type="Proteomes" id="UP001500064">
    <property type="component" value="Unassembled WGS sequence"/>
</dbReference>
<dbReference type="SUPFAM" id="SSF53335">
    <property type="entry name" value="S-adenosyl-L-methionine-dependent methyltransferases"/>
    <property type="match status" value="1"/>
</dbReference>
<evidence type="ECO:0000313" key="3">
    <source>
        <dbReference type="Proteomes" id="UP001500064"/>
    </source>
</evidence>